<evidence type="ECO:0000256" key="1">
    <source>
        <dbReference type="ARBA" id="ARBA00022553"/>
    </source>
</evidence>
<dbReference type="SMART" id="SM00448">
    <property type="entry name" value="REC"/>
    <property type="match status" value="1"/>
</dbReference>
<feature type="modified residue" description="Phosphohistidine" evidence="4">
    <location>
        <position position="182"/>
    </location>
</feature>
<proteinExistence type="predicted"/>
<name>A0A9P7C6I1_9FUNG</name>
<dbReference type="PANTHER" id="PTHR44591">
    <property type="entry name" value="STRESS RESPONSE REGULATOR PROTEIN 1"/>
    <property type="match status" value="1"/>
</dbReference>
<dbReference type="AlphaFoldDB" id="A0A9P7C6I1"/>
<dbReference type="InterPro" id="IPR008207">
    <property type="entry name" value="Sig_transdc_His_kin_Hpt_dom"/>
</dbReference>
<accession>A0A9P7C6I1</accession>
<feature type="modified residue" description="4-aspartylphosphate" evidence="5">
    <location>
        <position position="38"/>
    </location>
</feature>
<keyword evidence="9" id="KW-1185">Reference proteome</keyword>
<evidence type="ECO:0000259" key="6">
    <source>
        <dbReference type="PROSITE" id="PS50110"/>
    </source>
</evidence>
<reference evidence="8 9" key="1">
    <citation type="journal article" date="2020" name="Microb. Genom.">
        <title>Genetic diversity of clinical and environmental Mucorales isolates obtained from an investigation of mucormycosis cases among solid organ transplant recipients.</title>
        <authorList>
            <person name="Nguyen M.H."/>
            <person name="Kaul D."/>
            <person name="Muto C."/>
            <person name="Cheng S.J."/>
            <person name="Richter R.A."/>
            <person name="Bruno V.M."/>
            <person name="Liu G."/>
            <person name="Beyhan S."/>
            <person name="Sundermann A.J."/>
            <person name="Mounaud S."/>
            <person name="Pasculle A.W."/>
            <person name="Nierman W.C."/>
            <person name="Driscoll E."/>
            <person name="Cumbie R."/>
            <person name="Clancy C.J."/>
            <person name="Dupont C.L."/>
        </authorList>
    </citation>
    <scope>NUCLEOTIDE SEQUENCE [LARGE SCALE GENOMIC DNA]</scope>
    <source>
        <strain evidence="8 9">GL24</strain>
    </source>
</reference>
<evidence type="ECO:0000259" key="7">
    <source>
        <dbReference type="PROSITE" id="PS50894"/>
    </source>
</evidence>
<dbReference type="InterPro" id="IPR036641">
    <property type="entry name" value="HPT_dom_sf"/>
</dbReference>
<dbReference type="PROSITE" id="PS50894">
    <property type="entry name" value="HPT"/>
    <property type="match status" value="1"/>
</dbReference>
<protein>
    <recommendedName>
        <fullName evidence="3">Stress response regulator protein 1</fullName>
    </recommendedName>
</protein>
<dbReference type="CDD" id="cd17546">
    <property type="entry name" value="REC_hyHK_CKI1_RcsC-like"/>
    <property type="match status" value="1"/>
</dbReference>
<sequence length="191" mass="20225">MVLQRLLEKAGHKGTCVNGGAEVLDALEQASYDAAIVDLHMPGMSGLDLLKQLRVMQASGMPYVPVMVLSADVTPESILRCEQAGARAFLAKPVVATRLLEVLADVAANTRAETGIQSVPALPVGDGVLDTAVLDELAALGMGDGFERKFIDQCLADVDASMGQLQACGERQAWEDFREHAHALRGVASNL</sequence>
<comment type="function">
    <text evidence="2">Required for stress adaptation, morphogenesis and virulence.</text>
</comment>
<dbReference type="InterPro" id="IPR011006">
    <property type="entry name" value="CheY-like_superfamily"/>
</dbReference>
<dbReference type="PROSITE" id="PS50110">
    <property type="entry name" value="RESPONSE_REGULATORY"/>
    <property type="match status" value="1"/>
</dbReference>
<gene>
    <name evidence="8" type="ORF">G6F50_014869</name>
</gene>
<comment type="caution">
    <text evidence="8">The sequence shown here is derived from an EMBL/GenBank/DDBJ whole genome shotgun (WGS) entry which is preliminary data.</text>
</comment>
<evidence type="ECO:0000256" key="2">
    <source>
        <dbReference type="ARBA" id="ARBA00037668"/>
    </source>
</evidence>
<keyword evidence="1 5" id="KW-0597">Phosphoprotein</keyword>
<dbReference type="Proteomes" id="UP000740926">
    <property type="component" value="Unassembled WGS sequence"/>
</dbReference>
<feature type="domain" description="Response regulatory" evidence="6">
    <location>
        <begin position="1"/>
        <end position="107"/>
    </location>
</feature>
<evidence type="ECO:0000256" key="3">
    <source>
        <dbReference type="ARBA" id="ARBA00040436"/>
    </source>
</evidence>
<dbReference type="InterPro" id="IPR050595">
    <property type="entry name" value="Bact_response_regulator"/>
</dbReference>
<dbReference type="EMBL" id="JAANIU010007559">
    <property type="protein sequence ID" value="KAG1537411.1"/>
    <property type="molecule type" value="Genomic_DNA"/>
</dbReference>
<dbReference type="SUPFAM" id="SSF47226">
    <property type="entry name" value="Histidine-containing phosphotransfer domain, HPT domain"/>
    <property type="match status" value="1"/>
</dbReference>
<evidence type="ECO:0000256" key="4">
    <source>
        <dbReference type="PROSITE-ProRule" id="PRU00110"/>
    </source>
</evidence>
<dbReference type="GO" id="GO:0000160">
    <property type="term" value="P:phosphorelay signal transduction system"/>
    <property type="evidence" value="ECO:0007669"/>
    <property type="project" value="InterPro"/>
</dbReference>
<evidence type="ECO:0000313" key="9">
    <source>
        <dbReference type="Proteomes" id="UP000740926"/>
    </source>
</evidence>
<dbReference type="Gene3D" id="3.40.50.2300">
    <property type="match status" value="1"/>
</dbReference>
<evidence type="ECO:0000256" key="5">
    <source>
        <dbReference type="PROSITE-ProRule" id="PRU00169"/>
    </source>
</evidence>
<evidence type="ECO:0000313" key="8">
    <source>
        <dbReference type="EMBL" id="KAG1537411.1"/>
    </source>
</evidence>
<feature type="domain" description="HPt" evidence="7">
    <location>
        <begin position="143"/>
        <end position="191"/>
    </location>
</feature>
<organism evidence="8 9">
    <name type="scientific">Rhizopus delemar</name>
    <dbReference type="NCBI Taxonomy" id="936053"/>
    <lineage>
        <taxon>Eukaryota</taxon>
        <taxon>Fungi</taxon>
        <taxon>Fungi incertae sedis</taxon>
        <taxon>Mucoromycota</taxon>
        <taxon>Mucoromycotina</taxon>
        <taxon>Mucoromycetes</taxon>
        <taxon>Mucorales</taxon>
        <taxon>Mucorineae</taxon>
        <taxon>Rhizopodaceae</taxon>
        <taxon>Rhizopus</taxon>
    </lineage>
</organism>
<dbReference type="Gene3D" id="1.20.120.160">
    <property type="entry name" value="HPT domain"/>
    <property type="match status" value="1"/>
</dbReference>
<dbReference type="PANTHER" id="PTHR44591:SF3">
    <property type="entry name" value="RESPONSE REGULATORY DOMAIN-CONTAINING PROTEIN"/>
    <property type="match status" value="1"/>
</dbReference>
<dbReference type="SUPFAM" id="SSF52172">
    <property type="entry name" value="CheY-like"/>
    <property type="match status" value="1"/>
</dbReference>
<dbReference type="Pfam" id="PF00072">
    <property type="entry name" value="Response_reg"/>
    <property type="match status" value="1"/>
</dbReference>
<dbReference type="InterPro" id="IPR001789">
    <property type="entry name" value="Sig_transdc_resp-reg_receiver"/>
</dbReference>